<evidence type="ECO:0000256" key="1">
    <source>
        <dbReference type="ARBA" id="ARBA00004141"/>
    </source>
</evidence>
<keyword evidence="6 8" id="KW-1133">Transmembrane helix</keyword>
<evidence type="ECO:0000256" key="4">
    <source>
        <dbReference type="ARBA" id="ARBA00022544"/>
    </source>
</evidence>
<feature type="transmembrane region" description="Helical" evidence="8">
    <location>
        <begin position="269"/>
        <end position="290"/>
    </location>
</feature>
<name>A0ABW8SQQ7_9CLOT</name>
<feature type="transmembrane region" description="Helical" evidence="8">
    <location>
        <begin position="12"/>
        <end position="34"/>
    </location>
</feature>
<keyword evidence="7 8" id="KW-0472">Membrane</keyword>
<evidence type="ECO:0000313" key="9">
    <source>
        <dbReference type="EMBL" id="MFL0198003.1"/>
    </source>
</evidence>
<sequence length="362" mass="40433">MYKKEVISTNQFIWLLFCIITSFTGLQVLRLLIFQGRRDAWLAVILAWFLDVLLAVVYAYMGIRFPGQNMVQYSITILGKKLGKIIGILFPMFFLLVSALLQRGLSIILSMVFFPNTSEVILLITSYIVIGYAVLKGIEVIGRVCEILGPVYLLSSIVLFLFVIPDVKMDRLKPQLELGLYPALTGTPLILSFIGICIIMGMYIPICNHPENGFVAKFTAVSMGASIITIFIISIIGIFSYPQAKNMLNATLELTRFVNAGEFFERIEAIWLMIAIGAGIIASANMIWAFSLGMSQIIGLSTYKPLVFPGILLSFVIGMSSFKNSMDLVSFEFYSYPFMAMFIETGLEMFLFFAALLLNKKG</sequence>
<evidence type="ECO:0000256" key="2">
    <source>
        <dbReference type="ARBA" id="ARBA00007998"/>
    </source>
</evidence>
<dbReference type="Proteomes" id="UP001623660">
    <property type="component" value="Unassembled WGS sequence"/>
</dbReference>
<dbReference type="NCBIfam" id="TIGR00912">
    <property type="entry name" value="2A0309"/>
    <property type="match status" value="1"/>
</dbReference>
<feature type="transmembrane region" description="Helical" evidence="8">
    <location>
        <begin position="82"/>
        <end position="101"/>
    </location>
</feature>
<feature type="transmembrane region" description="Helical" evidence="8">
    <location>
        <begin position="107"/>
        <end position="135"/>
    </location>
</feature>
<dbReference type="RefSeq" id="WP_406794110.1">
    <property type="nucleotide sequence ID" value="NZ_JBJHZX010000043.1"/>
</dbReference>
<dbReference type="PANTHER" id="PTHR34975">
    <property type="entry name" value="SPORE GERMINATION PROTEIN A2"/>
    <property type="match status" value="1"/>
</dbReference>
<feature type="transmembrane region" description="Helical" evidence="8">
    <location>
        <begin position="302"/>
        <end position="322"/>
    </location>
</feature>
<feature type="transmembrane region" description="Helical" evidence="8">
    <location>
        <begin position="218"/>
        <end position="241"/>
    </location>
</feature>
<keyword evidence="3" id="KW-0813">Transport</keyword>
<feature type="transmembrane region" description="Helical" evidence="8">
    <location>
        <begin position="184"/>
        <end position="206"/>
    </location>
</feature>
<comment type="caution">
    <text evidence="9">The sequence shown here is derived from an EMBL/GenBank/DDBJ whole genome shotgun (WGS) entry which is preliminary data.</text>
</comment>
<dbReference type="InterPro" id="IPR004761">
    <property type="entry name" value="Spore_GerAB"/>
</dbReference>
<dbReference type="Pfam" id="PF03845">
    <property type="entry name" value="Spore_permease"/>
    <property type="match status" value="1"/>
</dbReference>
<evidence type="ECO:0000313" key="10">
    <source>
        <dbReference type="Proteomes" id="UP001623660"/>
    </source>
</evidence>
<accession>A0ABW8SQQ7</accession>
<keyword evidence="10" id="KW-1185">Reference proteome</keyword>
<evidence type="ECO:0000256" key="5">
    <source>
        <dbReference type="ARBA" id="ARBA00022692"/>
    </source>
</evidence>
<feature type="transmembrane region" description="Helical" evidence="8">
    <location>
        <begin position="334"/>
        <end position="358"/>
    </location>
</feature>
<feature type="transmembrane region" description="Helical" evidence="8">
    <location>
        <begin position="147"/>
        <end position="164"/>
    </location>
</feature>
<evidence type="ECO:0000256" key="7">
    <source>
        <dbReference type="ARBA" id="ARBA00023136"/>
    </source>
</evidence>
<evidence type="ECO:0000256" key="8">
    <source>
        <dbReference type="SAM" id="Phobius"/>
    </source>
</evidence>
<gene>
    <name evidence="9" type="ORF">ACJDU8_20910</name>
</gene>
<comment type="subcellular location">
    <subcellularLocation>
        <location evidence="1">Membrane</location>
        <topology evidence="1">Multi-pass membrane protein</topology>
    </subcellularLocation>
</comment>
<proteinExistence type="inferred from homology"/>
<reference evidence="9 10" key="1">
    <citation type="submission" date="2024-11" db="EMBL/GenBank/DDBJ databases">
        <authorList>
            <person name="Heng Y.C."/>
            <person name="Lim A.C.H."/>
            <person name="Lee J.K.Y."/>
            <person name="Kittelmann S."/>
        </authorList>
    </citation>
    <scope>NUCLEOTIDE SEQUENCE [LARGE SCALE GENOMIC DNA]</scope>
    <source>
        <strain evidence="9 10">WILCCON 0269</strain>
    </source>
</reference>
<dbReference type="EMBL" id="JBJHZX010000043">
    <property type="protein sequence ID" value="MFL0198003.1"/>
    <property type="molecule type" value="Genomic_DNA"/>
</dbReference>
<evidence type="ECO:0000256" key="6">
    <source>
        <dbReference type="ARBA" id="ARBA00022989"/>
    </source>
</evidence>
<keyword evidence="4" id="KW-0309">Germination</keyword>
<keyword evidence="5 8" id="KW-0812">Transmembrane</keyword>
<feature type="transmembrane region" description="Helical" evidence="8">
    <location>
        <begin position="40"/>
        <end position="61"/>
    </location>
</feature>
<comment type="similarity">
    <text evidence="2">Belongs to the amino acid-polyamine-organocation (APC) superfamily. Spore germination protein (SGP) (TC 2.A.3.9) family.</text>
</comment>
<dbReference type="PANTHER" id="PTHR34975:SF2">
    <property type="entry name" value="SPORE GERMINATION PROTEIN A2"/>
    <property type="match status" value="1"/>
</dbReference>
<organism evidence="9 10">
    <name type="scientific">Candidatus Clostridium eludens</name>
    <dbReference type="NCBI Taxonomy" id="3381663"/>
    <lineage>
        <taxon>Bacteria</taxon>
        <taxon>Bacillati</taxon>
        <taxon>Bacillota</taxon>
        <taxon>Clostridia</taxon>
        <taxon>Eubacteriales</taxon>
        <taxon>Clostridiaceae</taxon>
        <taxon>Clostridium</taxon>
    </lineage>
</organism>
<protein>
    <submittedName>
        <fullName evidence="9">GerAB/ArcD/ProY family transporter</fullName>
    </submittedName>
</protein>
<evidence type="ECO:0000256" key="3">
    <source>
        <dbReference type="ARBA" id="ARBA00022448"/>
    </source>
</evidence>